<dbReference type="GO" id="GO:0000902">
    <property type="term" value="P:cell morphogenesis"/>
    <property type="evidence" value="ECO:0007669"/>
    <property type="project" value="TreeGrafter"/>
</dbReference>
<evidence type="ECO:0000313" key="4">
    <source>
        <dbReference type="Ensembl" id="ENSJHYP00000011719.1"/>
    </source>
</evidence>
<dbReference type="OMA" id="RECCADE"/>
<dbReference type="InterPro" id="IPR001849">
    <property type="entry name" value="PH_domain"/>
</dbReference>
<evidence type="ECO:0000256" key="2">
    <source>
        <dbReference type="SAM" id="MobiDB-lite"/>
    </source>
</evidence>
<feature type="domain" description="PH" evidence="3">
    <location>
        <begin position="100"/>
        <end position="199"/>
    </location>
</feature>
<evidence type="ECO:0000256" key="1">
    <source>
        <dbReference type="ARBA" id="ARBA00022658"/>
    </source>
</evidence>
<evidence type="ECO:0000259" key="3">
    <source>
        <dbReference type="PROSITE" id="PS50003"/>
    </source>
</evidence>
<keyword evidence="1" id="KW-0344">Guanine-nucleotide releasing factor</keyword>
<feature type="region of interest" description="Disordered" evidence="2">
    <location>
        <begin position="1"/>
        <end position="20"/>
    </location>
</feature>
<dbReference type="SMART" id="SM00233">
    <property type="entry name" value="PH"/>
    <property type="match status" value="1"/>
</dbReference>
<dbReference type="PROSITE" id="PS50003">
    <property type="entry name" value="PH_DOMAIN"/>
    <property type="match status" value="1"/>
</dbReference>
<protein>
    <recommendedName>
        <fullName evidence="3">PH domain-containing protein</fullName>
    </recommendedName>
</protein>
<dbReference type="Ensembl" id="ENSJHYT00000014173.1">
    <property type="protein sequence ID" value="ENSJHYP00000011719.1"/>
    <property type="gene ID" value="ENSJHYG00000009151.1"/>
</dbReference>
<feature type="compositionally biased region" description="Low complexity" evidence="2">
    <location>
        <begin position="1"/>
        <end position="12"/>
    </location>
</feature>
<dbReference type="FunFam" id="2.30.29.30:FF:000021">
    <property type="entry name" value="Rho guanine nucleotide exchange factor 2"/>
    <property type="match status" value="1"/>
</dbReference>
<dbReference type="PANTHER" id="PTHR13944:SF20">
    <property type="entry name" value="RHO GUANINE NUCLEOTIDE EXCHANGE FACTOR 2"/>
    <property type="match status" value="1"/>
</dbReference>
<dbReference type="AlphaFoldDB" id="A0A8C5J280"/>
<dbReference type="GO" id="GO:0045666">
    <property type="term" value="P:positive regulation of neuron differentiation"/>
    <property type="evidence" value="ECO:0007669"/>
    <property type="project" value="TreeGrafter"/>
</dbReference>
<reference evidence="4" key="1">
    <citation type="submission" date="2025-08" db="UniProtKB">
        <authorList>
            <consortium name="Ensembl"/>
        </authorList>
    </citation>
    <scope>IDENTIFICATION</scope>
</reference>
<keyword evidence="5" id="KW-1185">Reference proteome</keyword>
<evidence type="ECO:0000313" key="5">
    <source>
        <dbReference type="Proteomes" id="UP000694408"/>
    </source>
</evidence>
<dbReference type="GO" id="GO:0005856">
    <property type="term" value="C:cytoskeleton"/>
    <property type="evidence" value="ECO:0007669"/>
    <property type="project" value="TreeGrafter"/>
</dbReference>
<dbReference type="GO" id="GO:0008017">
    <property type="term" value="F:microtubule binding"/>
    <property type="evidence" value="ECO:0007669"/>
    <property type="project" value="TreeGrafter"/>
</dbReference>
<name>A0A8C5J280_JUNHY</name>
<dbReference type="Proteomes" id="UP000694408">
    <property type="component" value="Unplaced"/>
</dbReference>
<organism evidence="4 5">
    <name type="scientific">Junco hyemalis</name>
    <name type="common">Dark-eyed junco</name>
    <dbReference type="NCBI Taxonomy" id="40217"/>
    <lineage>
        <taxon>Eukaryota</taxon>
        <taxon>Metazoa</taxon>
        <taxon>Chordata</taxon>
        <taxon>Craniata</taxon>
        <taxon>Vertebrata</taxon>
        <taxon>Euteleostomi</taxon>
        <taxon>Archelosauria</taxon>
        <taxon>Archosauria</taxon>
        <taxon>Dinosauria</taxon>
        <taxon>Saurischia</taxon>
        <taxon>Theropoda</taxon>
        <taxon>Coelurosauria</taxon>
        <taxon>Aves</taxon>
        <taxon>Neognathae</taxon>
        <taxon>Neoaves</taxon>
        <taxon>Telluraves</taxon>
        <taxon>Australaves</taxon>
        <taxon>Passeriformes</taxon>
        <taxon>Passerellidae</taxon>
        <taxon>Junco</taxon>
    </lineage>
</organism>
<dbReference type="GO" id="GO:0007015">
    <property type="term" value="P:actin filament organization"/>
    <property type="evidence" value="ECO:0007669"/>
    <property type="project" value="TreeGrafter"/>
</dbReference>
<sequence>SRSPSQSRFPFSDPGPGAAKDPNTVFTSLLTDNEGDCADLSRALRLVKELLSAVDEEVHAWELRGRLWDVFRRVDPRAKVPLCWDSRPGAFGRDELLRRKLVHSGGMLWKTAAGRFKDVLVLLMTDVLVFLQEKDQKYTFPMLDKPAVISLQNLIVRDIANQEKGMFLISAAPPEMYEVHAASRDDRNHWMKVIQQAVSL</sequence>
<dbReference type="GO" id="GO:0032587">
    <property type="term" value="C:ruffle membrane"/>
    <property type="evidence" value="ECO:0007669"/>
    <property type="project" value="TreeGrafter"/>
</dbReference>
<dbReference type="Gene3D" id="2.30.29.30">
    <property type="entry name" value="Pleckstrin-homology domain (PH domain)/Phosphotyrosine-binding domain (PTB)"/>
    <property type="match status" value="1"/>
</dbReference>
<dbReference type="GO" id="GO:0035023">
    <property type="term" value="P:regulation of Rho protein signal transduction"/>
    <property type="evidence" value="ECO:0007669"/>
    <property type="project" value="TreeGrafter"/>
</dbReference>
<dbReference type="Pfam" id="PF17838">
    <property type="entry name" value="PH_16"/>
    <property type="match status" value="1"/>
</dbReference>
<dbReference type="InterPro" id="IPR011993">
    <property type="entry name" value="PH-like_dom_sf"/>
</dbReference>
<reference evidence="4" key="2">
    <citation type="submission" date="2025-09" db="UniProtKB">
        <authorList>
            <consortium name="Ensembl"/>
        </authorList>
    </citation>
    <scope>IDENTIFICATION</scope>
</reference>
<dbReference type="Gene3D" id="1.10.287.2510">
    <property type="match status" value="1"/>
</dbReference>
<dbReference type="SUPFAM" id="SSF50729">
    <property type="entry name" value="PH domain-like"/>
    <property type="match status" value="1"/>
</dbReference>
<dbReference type="InterPro" id="IPR051632">
    <property type="entry name" value="Rho_GEF"/>
</dbReference>
<proteinExistence type="predicted"/>
<accession>A0A8C5J280</accession>
<dbReference type="InterPro" id="IPR041020">
    <property type="entry name" value="PH_16"/>
</dbReference>
<dbReference type="PANTHER" id="PTHR13944">
    <property type="entry name" value="AGAP007712-PA"/>
    <property type="match status" value="1"/>
</dbReference>
<dbReference type="GO" id="GO:0005085">
    <property type="term" value="F:guanyl-nucleotide exchange factor activity"/>
    <property type="evidence" value="ECO:0007669"/>
    <property type="project" value="UniProtKB-KW"/>
</dbReference>